<dbReference type="KEGG" id="bfu:BCIN_06g07030"/>
<gene>
    <name evidence="2" type="ORF">BCIN_06g07030</name>
</gene>
<evidence type="ECO:0000313" key="3">
    <source>
        <dbReference type="Proteomes" id="UP000001798"/>
    </source>
</evidence>
<dbReference type="OrthoDB" id="10435952at2759"/>
<reference evidence="2 3" key="1">
    <citation type="journal article" date="2011" name="PLoS Genet.">
        <title>Genomic analysis of the necrotrophic fungal pathogens Sclerotinia sclerotiorum and Botrytis cinerea.</title>
        <authorList>
            <person name="Amselem J."/>
            <person name="Cuomo C.A."/>
            <person name="van Kan J.A."/>
            <person name="Viaud M."/>
            <person name="Benito E.P."/>
            <person name="Couloux A."/>
            <person name="Coutinho P.M."/>
            <person name="de Vries R.P."/>
            <person name="Dyer P.S."/>
            <person name="Fillinger S."/>
            <person name="Fournier E."/>
            <person name="Gout L."/>
            <person name="Hahn M."/>
            <person name="Kohn L."/>
            <person name="Lapalu N."/>
            <person name="Plummer K.M."/>
            <person name="Pradier J.M."/>
            <person name="Quevillon E."/>
            <person name="Sharon A."/>
            <person name="Simon A."/>
            <person name="ten Have A."/>
            <person name="Tudzynski B."/>
            <person name="Tudzynski P."/>
            <person name="Wincker P."/>
            <person name="Andrew M."/>
            <person name="Anthouard V."/>
            <person name="Beever R.E."/>
            <person name="Beffa R."/>
            <person name="Benoit I."/>
            <person name="Bouzid O."/>
            <person name="Brault B."/>
            <person name="Chen Z."/>
            <person name="Choquer M."/>
            <person name="Collemare J."/>
            <person name="Cotton P."/>
            <person name="Danchin E.G."/>
            <person name="Da Silva C."/>
            <person name="Gautier A."/>
            <person name="Giraud C."/>
            <person name="Giraud T."/>
            <person name="Gonzalez C."/>
            <person name="Grossetete S."/>
            <person name="Guldener U."/>
            <person name="Henrissat B."/>
            <person name="Howlett B.J."/>
            <person name="Kodira C."/>
            <person name="Kretschmer M."/>
            <person name="Lappartient A."/>
            <person name="Leroch M."/>
            <person name="Levis C."/>
            <person name="Mauceli E."/>
            <person name="Neuveglise C."/>
            <person name="Oeser B."/>
            <person name="Pearson M."/>
            <person name="Poulain J."/>
            <person name="Poussereau N."/>
            <person name="Quesneville H."/>
            <person name="Rascle C."/>
            <person name="Schumacher J."/>
            <person name="Segurens B."/>
            <person name="Sexton A."/>
            <person name="Silva E."/>
            <person name="Sirven C."/>
            <person name="Soanes D.M."/>
            <person name="Talbot N.J."/>
            <person name="Templeton M."/>
            <person name="Yandava C."/>
            <person name="Yarden O."/>
            <person name="Zeng Q."/>
            <person name="Rollins J.A."/>
            <person name="Lebrun M.H."/>
            <person name="Dickman M."/>
        </authorList>
    </citation>
    <scope>NUCLEOTIDE SEQUENCE [LARGE SCALE GENOMIC DNA]</scope>
    <source>
        <strain evidence="2 3">B05.10</strain>
    </source>
</reference>
<sequence length="155" mass="17309">MDGRDCEIEEDSPSISSPLKSGSKIDKDSTDQVETEDEFETSGPKTEDTESEILSSDSDHSFDHVLDGLPRSESMPPTKLCATCQNMVDQLRQFVWDAPIYHLRSLLNLKASAQNGCTLCATFIRTDDEEGRDAMFSKHLDEWKARFGEVPTPCS</sequence>
<dbReference type="VEuPathDB" id="FungiDB:Bcin06g07030"/>
<feature type="compositionally biased region" description="Low complexity" evidence="1">
    <location>
        <begin position="13"/>
        <end position="22"/>
    </location>
</feature>
<feature type="compositionally biased region" description="Basic and acidic residues" evidence="1">
    <location>
        <begin position="57"/>
        <end position="66"/>
    </location>
</feature>
<accession>A0A384JL29</accession>
<feature type="compositionally biased region" description="Acidic residues" evidence="1">
    <location>
        <begin position="31"/>
        <end position="40"/>
    </location>
</feature>
<evidence type="ECO:0000313" key="2">
    <source>
        <dbReference type="EMBL" id="ATZ51289.1"/>
    </source>
</evidence>
<dbReference type="GeneID" id="36394283"/>
<dbReference type="EMBL" id="CP009810">
    <property type="protein sequence ID" value="ATZ51289.1"/>
    <property type="molecule type" value="Genomic_DNA"/>
</dbReference>
<dbReference type="RefSeq" id="XP_024549499.1">
    <property type="nucleotide sequence ID" value="XM_024693713.1"/>
</dbReference>
<dbReference type="Proteomes" id="UP000001798">
    <property type="component" value="Chromosome 6"/>
</dbReference>
<dbReference type="AlphaFoldDB" id="A0A384JL29"/>
<reference evidence="2 3" key="3">
    <citation type="journal article" date="2017" name="Mol. Plant Pathol.">
        <title>A gapless genome sequence of the fungus Botrytis cinerea.</title>
        <authorList>
            <person name="Van Kan J.A."/>
            <person name="Stassen J.H."/>
            <person name="Mosbach A."/>
            <person name="Van Der Lee T.A."/>
            <person name="Faino L."/>
            <person name="Farmer A.D."/>
            <person name="Papasotiriou D.G."/>
            <person name="Zhou S."/>
            <person name="Seidl M.F."/>
            <person name="Cottam E."/>
            <person name="Edel D."/>
            <person name="Hahn M."/>
            <person name="Schwartz D.C."/>
            <person name="Dietrich R.A."/>
            <person name="Widdison S."/>
            <person name="Scalliet G."/>
        </authorList>
    </citation>
    <scope>NUCLEOTIDE SEQUENCE [LARGE SCALE GENOMIC DNA]</scope>
    <source>
        <strain evidence="2 3">B05.10</strain>
    </source>
</reference>
<feature type="region of interest" description="Disordered" evidence="1">
    <location>
        <begin position="1"/>
        <end position="76"/>
    </location>
</feature>
<keyword evidence="3" id="KW-1185">Reference proteome</keyword>
<proteinExistence type="predicted"/>
<protein>
    <submittedName>
        <fullName evidence="2">Uncharacterized protein</fullName>
    </submittedName>
</protein>
<organism evidence="2 3">
    <name type="scientific">Botryotinia fuckeliana (strain B05.10)</name>
    <name type="common">Noble rot fungus</name>
    <name type="synonym">Botrytis cinerea</name>
    <dbReference type="NCBI Taxonomy" id="332648"/>
    <lineage>
        <taxon>Eukaryota</taxon>
        <taxon>Fungi</taxon>
        <taxon>Dikarya</taxon>
        <taxon>Ascomycota</taxon>
        <taxon>Pezizomycotina</taxon>
        <taxon>Leotiomycetes</taxon>
        <taxon>Helotiales</taxon>
        <taxon>Sclerotiniaceae</taxon>
        <taxon>Botrytis</taxon>
    </lineage>
</organism>
<name>A0A384JL29_BOTFB</name>
<reference evidence="2 3" key="2">
    <citation type="journal article" date="2012" name="Eukaryot. Cell">
        <title>Genome update of Botrytis cinerea strains B05.10 and T4.</title>
        <authorList>
            <person name="Staats M."/>
            <person name="van Kan J.A."/>
        </authorList>
    </citation>
    <scope>NUCLEOTIDE SEQUENCE [LARGE SCALE GENOMIC DNA]</scope>
    <source>
        <strain evidence="2 3">B05.10</strain>
    </source>
</reference>
<evidence type="ECO:0000256" key="1">
    <source>
        <dbReference type="SAM" id="MobiDB-lite"/>
    </source>
</evidence>